<protein>
    <submittedName>
        <fullName evidence="2">DUF1772 domain-containing protein</fullName>
    </submittedName>
</protein>
<organism evidence="2 3">
    <name type="scientific">Rhodococcus kronopolitis</name>
    <dbReference type="NCBI Taxonomy" id="1460226"/>
    <lineage>
        <taxon>Bacteria</taxon>
        <taxon>Bacillati</taxon>
        <taxon>Actinomycetota</taxon>
        <taxon>Actinomycetes</taxon>
        <taxon>Mycobacteriales</taxon>
        <taxon>Nocardiaceae</taxon>
        <taxon>Rhodococcus</taxon>
    </lineage>
</organism>
<keyword evidence="3" id="KW-1185">Reference proteome</keyword>
<comment type="caution">
    <text evidence="2">The sequence shown here is derived from an EMBL/GenBank/DDBJ whole genome shotgun (WGS) entry which is preliminary data.</text>
</comment>
<name>A0ABV9FT99_9NOCA</name>
<keyword evidence="1" id="KW-0472">Membrane</keyword>
<dbReference type="Pfam" id="PF08592">
    <property type="entry name" value="Anthrone_oxy"/>
    <property type="match status" value="1"/>
</dbReference>
<keyword evidence="1" id="KW-1133">Transmembrane helix</keyword>
<keyword evidence="1" id="KW-0812">Transmembrane</keyword>
<dbReference type="InterPro" id="IPR013901">
    <property type="entry name" value="Anthrone_oxy"/>
</dbReference>
<evidence type="ECO:0000313" key="3">
    <source>
        <dbReference type="Proteomes" id="UP001595914"/>
    </source>
</evidence>
<proteinExistence type="predicted"/>
<feature type="transmembrane region" description="Helical" evidence="1">
    <location>
        <begin position="12"/>
        <end position="34"/>
    </location>
</feature>
<evidence type="ECO:0000313" key="2">
    <source>
        <dbReference type="EMBL" id="MFC4604483.1"/>
    </source>
</evidence>
<evidence type="ECO:0000256" key="1">
    <source>
        <dbReference type="SAM" id="Phobius"/>
    </source>
</evidence>
<feature type="transmembrane region" description="Helical" evidence="1">
    <location>
        <begin position="55"/>
        <end position="81"/>
    </location>
</feature>
<sequence length="168" mass="17507">MDTNGTWTALRGGTLVTAVVLMGLMAGLFYAYAVSVMPGLGATDDRTFVASMQRINVAILNGWFGVAFGGALVFTVAALLTHLGRPALPWIVAALVLYLAVLAVTMGINVPMNDRLAAAGDPDRIGDLAAVRAQFEASWVRWNVVRAVASTGALACLAIAQWATAAAE</sequence>
<reference evidence="3" key="1">
    <citation type="journal article" date="2019" name="Int. J. Syst. Evol. Microbiol.">
        <title>The Global Catalogue of Microorganisms (GCM) 10K type strain sequencing project: providing services to taxonomists for standard genome sequencing and annotation.</title>
        <authorList>
            <consortium name="The Broad Institute Genomics Platform"/>
            <consortium name="The Broad Institute Genome Sequencing Center for Infectious Disease"/>
            <person name="Wu L."/>
            <person name="Ma J."/>
        </authorList>
    </citation>
    <scope>NUCLEOTIDE SEQUENCE [LARGE SCALE GENOMIC DNA]</scope>
    <source>
        <strain evidence="3">CCUG 54520</strain>
    </source>
</reference>
<feature type="transmembrane region" description="Helical" evidence="1">
    <location>
        <begin position="87"/>
        <end position="108"/>
    </location>
</feature>
<accession>A0ABV9FT99</accession>
<dbReference type="EMBL" id="JBHSFO010000005">
    <property type="protein sequence ID" value="MFC4604483.1"/>
    <property type="molecule type" value="Genomic_DNA"/>
</dbReference>
<dbReference type="RefSeq" id="WP_378417324.1">
    <property type="nucleotide sequence ID" value="NZ_JBHSFO010000005.1"/>
</dbReference>
<gene>
    <name evidence="2" type="ORF">ACFO6S_12375</name>
</gene>
<dbReference type="Proteomes" id="UP001595914">
    <property type="component" value="Unassembled WGS sequence"/>
</dbReference>